<evidence type="ECO:0000313" key="3">
    <source>
        <dbReference type="Proteomes" id="UP001279734"/>
    </source>
</evidence>
<feature type="region of interest" description="Disordered" evidence="1">
    <location>
        <begin position="112"/>
        <end position="132"/>
    </location>
</feature>
<keyword evidence="3" id="KW-1185">Reference proteome</keyword>
<dbReference type="Proteomes" id="UP001279734">
    <property type="component" value="Unassembled WGS sequence"/>
</dbReference>
<dbReference type="PANTHER" id="PTHR48475">
    <property type="entry name" value="RIBONUCLEASE H"/>
    <property type="match status" value="1"/>
</dbReference>
<comment type="caution">
    <text evidence="2">The sequence shown here is derived from an EMBL/GenBank/DDBJ whole genome shotgun (WGS) entry which is preliminary data.</text>
</comment>
<gene>
    <name evidence="2" type="ORF">Nepgr_019254</name>
</gene>
<protein>
    <submittedName>
        <fullName evidence="2">Uncharacterized protein</fullName>
    </submittedName>
</protein>
<evidence type="ECO:0000313" key="2">
    <source>
        <dbReference type="EMBL" id="GMH17413.1"/>
    </source>
</evidence>
<dbReference type="PANTHER" id="PTHR48475:SF2">
    <property type="entry name" value="RIBONUCLEASE H"/>
    <property type="match status" value="1"/>
</dbReference>
<evidence type="ECO:0000256" key="1">
    <source>
        <dbReference type="SAM" id="MobiDB-lite"/>
    </source>
</evidence>
<dbReference type="EMBL" id="BSYO01000017">
    <property type="protein sequence ID" value="GMH17413.1"/>
    <property type="molecule type" value="Genomic_DNA"/>
</dbReference>
<accession>A0AAD3XU71</accession>
<organism evidence="2 3">
    <name type="scientific">Nepenthes gracilis</name>
    <name type="common">Slender pitcher plant</name>
    <dbReference type="NCBI Taxonomy" id="150966"/>
    <lineage>
        <taxon>Eukaryota</taxon>
        <taxon>Viridiplantae</taxon>
        <taxon>Streptophyta</taxon>
        <taxon>Embryophyta</taxon>
        <taxon>Tracheophyta</taxon>
        <taxon>Spermatophyta</taxon>
        <taxon>Magnoliopsida</taxon>
        <taxon>eudicotyledons</taxon>
        <taxon>Gunneridae</taxon>
        <taxon>Pentapetalae</taxon>
        <taxon>Caryophyllales</taxon>
        <taxon>Nepenthaceae</taxon>
        <taxon>Nepenthes</taxon>
    </lineage>
</organism>
<sequence>MKNWTTPYLRYLVDETLPEDAEQSWRIKRMAGWYTIVDGRLYRRGYSTRYLHCLTREEEDFVLSEVHLAIYGSYMGEKNLAFKIMRGLLLALDEKECTRVCKKAVPHFGGIPPSEWTGRGHEPNATPWAQEQDEGRRGSWVNELASLLWSYQTTPKKLTRETPFSLYYETEVVIPVKIGLPSLRVKSFDPQSNSQKIREHLDLLEEACDAARIRAADYQY</sequence>
<name>A0AAD3XU71_NEPGR</name>
<reference evidence="2" key="1">
    <citation type="submission" date="2023-05" db="EMBL/GenBank/DDBJ databases">
        <title>Nepenthes gracilis genome sequencing.</title>
        <authorList>
            <person name="Fukushima K."/>
        </authorList>
    </citation>
    <scope>NUCLEOTIDE SEQUENCE</scope>
    <source>
        <strain evidence="2">SING2019-196</strain>
    </source>
</reference>
<proteinExistence type="predicted"/>
<dbReference type="AlphaFoldDB" id="A0AAD3XU71"/>